<keyword evidence="6 14" id="KW-0548">Nucleotidyltransferase</keyword>
<dbReference type="Pfam" id="PF06574">
    <property type="entry name" value="FAD_syn"/>
    <property type="match status" value="1"/>
</dbReference>
<dbReference type="Gene3D" id="3.40.50.620">
    <property type="entry name" value="HUPs"/>
    <property type="match status" value="1"/>
</dbReference>
<dbReference type="EC" id="2.7.1.26" evidence="14"/>
<keyword evidence="17" id="KW-1185">Reference proteome</keyword>
<dbReference type="GO" id="GO:0003919">
    <property type="term" value="F:FMN adenylyltransferase activity"/>
    <property type="evidence" value="ECO:0007669"/>
    <property type="project" value="UniProtKB-UniRule"/>
</dbReference>
<dbReference type="GO" id="GO:0009398">
    <property type="term" value="P:FMN biosynthetic process"/>
    <property type="evidence" value="ECO:0007669"/>
    <property type="project" value="UniProtKB-UniRule"/>
</dbReference>
<evidence type="ECO:0000313" key="17">
    <source>
        <dbReference type="Proteomes" id="UP000276301"/>
    </source>
</evidence>
<dbReference type="Gene3D" id="2.40.30.30">
    <property type="entry name" value="Riboflavin kinase-like"/>
    <property type="match status" value="1"/>
</dbReference>
<keyword evidence="5 14" id="KW-0808">Transferase</keyword>
<evidence type="ECO:0000313" key="16">
    <source>
        <dbReference type="EMBL" id="RLL08666.1"/>
    </source>
</evidence>
<comment type="pathway">
    <text evidence="1 14">Cofactor biosynthesis; FAD biosynthesis; FAD from FMN: step 1/1.</text>
</comment>
<dbReference type="EC" id="2.7.7.2" evidence="14"/>
<dbReference type="GO" id="GO:0006747">
    <property type="term" value="P:FAD biosynthetic process"/>
    <property type="evidence" value="ECO:0007669"/>
    <property type="project" value="UniProtKB-UniRule"/>
</dbReference>
<evidence type="ECO:0000256" key="14">
    <source>
        <dbReference type="PIRNR" id="PIRNR004491"/>
    </source>
</evidence>
<dbReference type="CDD" id="cd02064">
    <property type="entry name" value="FAD_synthetase_N"/>
    <property type="match status" value="1"/>
</dbReference>
<dbReference type="Proteomes" id="UP000276301">
    <property type="component" value="Unassembled WGS sequence"/>
</dbReference>
<dbReference type="PANTHER" id="PTHR22749">
    <property type="entry name" value="RIBOFLAVIN KINASE/FMN ADENYLYLTRANSFERASE"/>
    <property type="match status" value="1"/>
</dbReference>
<comment type="caution">
    <text evidence="16">The sequence shown here is derived from an EMBL/GenBank/DDBJ whole genome shotgun (WGS) entry which is preliminary data.</text>
</comment>
<organism evidence="16 17">
    <name type="scientific">Anaerotruncus massiliensis</name>
    <name type="common">ex Liu et al. 2021</name>
    <dbReference type="NCBI Taxonomy" id="2321404"/>
    <lineage>
        <taxon>Bacteria</taxon>
        <taxon>Bacillati</taxon>
        <taxon>Bacillota</taxon>
        <taxon>Clostridia</taxon>
        <taxon>Eubacteriales</taxon>
        <taxon>Oscillospiraceae</taxon>
        <taxon>Anaerotruncus</taxon>
    </lineage>
</organism>
<dbReference type="GO" id="GO:0005524">
    <property type="term" value="F:ATP binding"/>
    <property type="evidence" value="ECO:0007669"/>
    <property type="project" value="UniProtKB-UniRule"/>
</dbReference>
<gene>
    <name evidence="16" type="primary">ribF</name>
    <name evidence="16" type="ORF">D4A47_11840</name>
</gene>
<comment type="pathway">
    <text evidence="2 14">Cofactor biosynthesis; FMN biosynthesis; FMN from riboflavin (ATP route): step 1/1.</text>
</comment>
<dbReference type="InterPro" id="IPR014729">
    <property type="entry name" value="Rossmann-like_a/b/a_fold"/>
</dbReference>
<keyword evidence="9 14" id="KW-0274">FAD</keyword>
<dbReference type="SUPFAM" id="SSF52374">
    <property type="entry name" value="Nucleotidylyl transferase"/>
    <property type="match status" value="1"/>
</dbReference>
<dbReference type="PIRSF" id="PIRSF004491">
    <property type="entry name" value="FAD_Synth"/>
    <property type="match status" value="1"/>
</dbReference>
<keyword evidence="3 14" id="KW-0285">Flavoprotein</keyword>
<keyword evidence="4 14" id="KW-0288">FMN</keyword>
<evidence type="ECO:0000256" key="6">
    <source>
        <dbReference type="ARBA" id="ARBA00022695"/>
    </source>
</evidence>
<evidence type="ECO:0000256" key="1">
    <source>
        <dbReference type="ARBA" id="ARBA00004726"/>
    </source>
</evidence>
<dbReference type="EMBL" id="RCHT01000031">
    <property type="protein sequence ID" value="RLL08666.1"/>
    <property type="molecule type" value="Genomic_DNA"/>
</dbReference>
<keyword evidence="7 14" id="KW-0547">Nucleotide-binding</keyword>
<keyword evidence="11" id="KW-0511">Multifunctional enzyme</keyword>
<name>A0A498CJM8_9FIRM</name>
<evidence type="ECO:0000256" key="7">
    <source>
        <dbReference type="ARBA" id="ARBA00022741"/>
    </source>
</evidence>
<evidence type="ECO:0000256" key="5">
    <source>
        <dbReference type="ARBA" id="ARBA00022679"/>
    </source>
</evidence>
<reference evidence="16 17" key="1">
    <citation type="submission" date="2018-10" db="EMBL/GenBank/DDBJ databases">
        <title>Anaerotruncus faecis sp. nov., isolated from human feces.</title>
        <authorList>
            <person name="Wang Y.-J."/>
        </authorList>
    </citation>
    <scope>NUCLEOTIDE SEQUENCE [LARGE SCALE GENOMIC DNA]</scope>
    <source>
        <strain evidence="16 17">22A2-44</strain>
    </source>
</reference>
<accession>A0A498CJM8</accession>
<dbReference type="UniPathway" id="UPA00276">
    <property type="reaction ID" value="UER00406"/>
</dbReference>
<dbReference type="Pfam" id="PF01687">
    <property type="entry name" value="Flavokinase"/>
    <property type="match status" value="1"/>
</dbReference>
<comment type="catalytic activity">
    <reaction evidence="13 14">
        <text>FMN + ATP + H(+) = FAD + diphosphate</text>
        <dbReference type="Rhea" id="RHEA:17237"/>
        <dbReference type="ChEBI" id="CHEBI:15378"/>
        <dbReference type="ChEBI" id="CHEBI:30616"/>
        <dbReference type="ChEBI" id="CHEBI:33019"/>
        <dbReference type="ChEBI" id="CHEBI:57692"/>
        <dbReference type="ChEBI" id="CHEBI:58210"/>
        <dbReference type="EC" id="2.7.7.2"/>
    </reaction>
</comment>
<dbReference type="RefSeq" id="WP_121587429.1">
    <property type="nucleotide sequence ID" value="NZ_RCHT01000031.1"/>
</dbReference>
<feature type="domain" description="Riboflavin kinase" evidence="15">
    <location>
        <begin position="180"/>
        <end position="305"/>
    </location>
</feature>
<sequence length="314" mass="34107">MRVFHTIAEAAPTGRSAVACGFFDGLHIGHAAVIGRAVERAGEAGLTPGVFTFTIHSGHPARKCDNCEIITETKKFHMLEKWGVRLLLSPDFTDFSAMPPEEFVDEVLVRRLGAAVVCCGDDFRFGRDAAGDVPMLKTLCAARGVEVDVVPAVLWGGERVSSTRIRRLLGGGEVDTAGELLGRAFGYDFTVVHGKRLGRTIDSPTINQRFPADFVRLRHGVYAAAARVDGVLRPAVTNIGLRPTVENASAVNSETYIIGFSGDLYGRAVEVRLLRFLRGERKFPSVEELKRQIQADAAASLPVAERYIAEKNGK</sequence>
<evidence type="ECO:0000256" key="11">
    <source>
        <dbReference type="ARBA" id="ARBA00023268"/>
    </source>
</evidence>
<protein>
    <recommendedName>
        <fullName evidence="14">Riboflavin biosynthesis protein</fullName>
    </recommendedName>
    <domain>
        <recommendedName>
            <fullName evidence="14">Riboflavin kinase</fullName>
            <ecNumber evidence="14">2.7.1.26</ecNumber>
        </recommendedName>
        <alternativeName>
            <fullName evidence="14">Flavokinase</fullName>
        </alternativeName>
    </domain>
    <domain>
        <recommendedName>
            <fullName evidence="14">FMN adenylyltransferase</fullName>
            <ecNumber evidence="14">2.7.7.2</ecNumber>
        </recommendedName>
        <alternativeName>
            <fullName evidence="14">FAD pyrophosphorylase</fullName>
        </alternativeName>
        <alternativeName>
            <fullName evidence="14">FAD synthase</fullName>
        </alternativeName>
    </domain>
</protein>
<dbReference type="SUPFAM" id="SSF82114">
    <property type="entry name" value="Riboflavin kinase-like"/>
    <property type="match status" value="1"/>
</dbReference>
<evidence type="ECO:0000256" key="13">
    <source>
        <dbReference type="ARBA" id="ARBA00049494"/>
    </source>
</evidence>
<evidence type="ECO:0000256" key="12">
    <source>
        <dbReference type="ARBA" id="ARBA00047880"/>
    </source>
</evidence>
<keyword evidence="10 14" id="KW-0067">ATP-binding</keyword>
<dbReference type="InterPro" id="IPR023465">
    <property type="entry name" value="Riboflavin_kinase_dom_sf"/>
</dbReference>
<dbReference type="InterPro" id="IPR002606">
    <property type="entry name" value="Riboflavin_kinase_bac"/>
</dbReference>
<dbReference type="InterPro" id="IPR023468">
    <property type="entry name" value="Riboflavin_kinase"/>
</dbReference>
<dbReference type="InterPro" id="IPR015865">
    <property type="entry name" value="Riboflavin_kinase_bac/euk"/>
</dbReference>
<comment type="similarity">
    <text evidence="14">Belongs to the ribF family.</text>
</comment>
<comment type="catalytic activity">
    <reaction evidence="12 14">
        <text>riboflavin + ATP = FMN + ADP + H(+)</text>
        <dbReference type="Rhea" id="RHEA:14357"/>
        <dbReference type="ChEBI" id="CHEBI:15378"/>
        <dbReference type="ChEBI" id="CHEBI:30616"/>
        <dbReference type="ChEBI" id="CHEBI:57986"/>
        <dbReference type="ChEBI" id="CHEBI:58210"/>
        <dbReference type="ChEBI" id="CHEBI:456216"/>
        <dbReference type="EC" id="2.7.1.26"/>
    </reaction>
</comment>
<evidence type="ECO:0000259" key="15">
    <source>
        <dbReference type="SMART" id="SM00904"/>
    </source>
</evidence>
<dbReference type="GO" id="GO:0008531">
    <property type="term" value="F:riboflavin kinase activity"/>
    <property type="evidence" value="ECO:0007669"/>
    <property type="project" value="UniProtKB-UniRule"/>
</dbReference>
<dbReference type="AlphaFoldDB" id="A0A498CJM8"/>
<dbReference type="SMART" id="SM00904">
    <property type="entry name" value="Flavokinase"/>
    <property type="match status" value="1"/>
</dbReference>
<evidence type="ECO:0000256" key="9">
    <source>
        <dbReference type="ARBA" id="ARBA00022827"/>
    </source>
</evidence>
<proteinExistence type="inferred from homology"/>
<dbReference type="GO" id="GO:0009231">
    <property type="term" value="P:riboflavin biosynthetic process"/>
    <property type="evidence" value="ECO:0007669"/>
    <property type="project" value="InterPro"/>
</dbReference>
<evidence type="ECO:0000256" key="3">
    <source>
        <dbReference type="ARBA" id="ARBA00022630"/>
    </source>
</evidence>
<evidence type="ECO:0000256" key="8">
    <source>
        <dbReference type="ARBA" id="ARBA00022777"/>
    </source>
</evidence>
<evidence type="ECO:0000256" key="4">
    <source>
        <dbReference type="ARBA" id="ARBA00022643"/>
    </source>
</evidence>
<dbReference type="NCBIfam" id="TIGR00083">
    <property type="entry name" value="ribF"/>
    <property type="match status" value="1"/>
</dbReference>
<dbReference type="PANTHER" id="PTHR22749:SF6">
    <property type="entry name" value="RIBOFLAVIN KINASE"/>
    <property type="match status" value="1"/>
</dbReference>
<evidence type="ECO:0000256" key="10">
    <source>
        <dbReference type="ARBA" id="ARBA00022840"/>
    </source>
</evidence>
<dbReference type="InterPro" id="IPR015864">
    <property type="entry name" value="FAD_synthase"/>
</dbReference>
<evidence type="ECO:0000256" key="2">
    <source>
        <dbReference type="ARBA" id="ARBA00005201"/>
    </source>
</evidence>
<dbReference type="UniPathway" id="UPA00277">
    <property type="reaction ID" value="UER00407"/>
</dbReference>
<keyword evidence="8 14" id="KW-0418">Kinase</keyword>